<dbReference type="RefSeq" id="WP_369206367.1">
    <property type="nucleotide sequence ID" value="NZ_JBFNXQ010000030.1"/>
</dbReference>
<gene>
    <name evidence="1" type="ORF">ABQ292_11505</name>
</gene>
<reference evidence="1 2" key="1">
    <citation type="submission" date="2024-06" db="EMBL/GenBank/DDBJ databases">
        <title>Draft genome sequence of Geodermatophilus badlandi, a novel member of the Geodermatophilaceae isolated from badland sedimentary rocks in the Red desert, Wyoming, USA.</title>
        <authorList>
            <person name="Ben Tekaya S."/>
            <person name="Nouioui I."/>
            <person name="Flores G.M."/>
            <person name="Shaal M.N."/>
            <person name="Bredoire F."/>
            <person name="Basile F."/>
            <person name="Van Diepen L."/>
            <person name="Ward N.L."/>
        </authorList>
    </citation>
    <scope>NUCLEOTIDE SEQUENCE [LARGE SCALE GENOMIC DNA]</scope>
    <source>
        <strain evidence="1 2">WL48A</strain>
    </source>
</reference>
<proteinExistence type="predicted"/>
<keyword evidence="2" id="KW-1185">Reference proteome</keyword>
<protein>
    <submittedName>
        <fullName evidence="1">Uncharacterized protein</fullName>
    </submittedName>
</protein>
<evidence type="ECO:0000313" key="2">
    <source>
        <dbReference type="Proteomes" id="UP001560045"/>
    </source>
</evidence>
<comment type="caution">
    <text evidence="1">The sequence shown here is derived from an EMBL/GenBank/DDBJ whole genome shotgun (WGS) entry which is preliminary data.</text>
</comment>
<evidence type="ECO:0000313" key="1">
    <source>
        <dbReference type="EMBL" id="MEX5718984.1"/>
    </source>
</evidence>
<organism evidence="1 2">
    <name type="scientific">Geodermatophilus maliterrae</name>
    <dbReference type="NCBI Taxonomy" id="3162531"/>
    <lineage>
        <taxon>Bacteria</taxon>
        <taxon>Bacillati</taxon>
        <taxon>Actinomycetota</taxon>
        <taxon>Actinomycetes</taxon>
        <taxon>Geodermatophilales</taxon>
        <taxon>Geodermatophilaceae</taxon>
        <taxon>Geodermatophilus</taxon>
    </lineage>
</organism>
<dbReference type="Proteomes" id="UP001560045">
    <property type="component" value="Unassembled WGS sequence"/>
</dbReference>
<accession>A0ABV3XEI3</accession>
<dbReference type="EMBL" id="JBFNXQ010000030">
    <property type="protein sequence ID" value="MEX5718984.1"/>
    <property type="molecule type" value="Genomic_DNA"/>
</dbReference>
<name>A0ABV3XEI3_9ACTN</name>
<sequence>MAYQASTSLPHDNLERATAGLRAELRHRVLDAGDPGLPDWSTLTVTGPEIPADERGRPWFTWTATVESRPQRV</sequence>